<dbReference type="Proteomes" id="UP000744676">
    <property type="component" value="Unassembled WGS sequence"/>
</dbReference>
<dbReference type="EMBL" id="QVQA01000169">
    <property type="protein sequence ID" value="KAF5094326.1"/>
    <property type="molecule type" value="Genomic_DNA"/>
</dbReference>
<name>A0ACB6V0U8_9ASCO</name>
<organism evidence="1 2">
    <name type="scientific">Geotrichum galactomycetum</name>
    <dbReference type="NCBI Taxonomy" id="27317"/>
    <lineage>
        <taxon>Eukaryota</taxon>
        <taxon>Fungi</taxon>
        <taxon>Dikarya</taxon>
        <taxon>Ascomycota</taxon>
        <taxon>Saccharomycotina</taxon>
        <taxon>Dipodascomycetes</taxon>
        <taxon>Dipodascales</taxon>
        <taxon>Dipodascaceae</taxon>
        <taxon>Geotrichum</taxon>
    </lineage>
</organism>
<reference evidence="1 2" key="1">
    <citation type="journal article" date="2020" name="Front. Microbiol.">
        <title>Phenotypic and Genetic Characterization of the Cheese Ripening Yeast Geotrichum candidum.</title>
        <authorList>
            <person name="Perkins V."/>
            <person name="Vignola S."/>
            <person name="Lessard M.H."/>
            <person name="Plante P.L."/>
            <person name="Corbeil J."/>
            <person name="Dugat-Bony E."/>
            <person name="Frenette M."/>
            <person name="Labrie S."/>
        </authorList>
    </citation>
    <scope>NUCLEOTIDE SEQUENCE [LARGE SCALE GENOMIC DNA]</scope>
    <source>
        <strain evidence="1 2">LMA-1147</strain>
    </source>
</reference>
<sequence length="443" mass="48231">MNMDKQPTRVLFIGNIPYELNDQQVLGPVNRFRLVKDRERNNRSKGYCFVEYVSLESAIAAVQKFNGQFKIGTRTLRADFTNEFSQGEGGGPGGPGGPGGGGRQQQAFGKKKWNNNINNNNSNNAGFGGFNQQLNYSGQSYPNNNAFNNNMNNNNRPQKQQQQPQQQQQQKFYQQQNQSYTPLPAGPAATTQPPMGPASLASSNDSMPQSYGSSGPYGGGPASSGTVAVDSMGPQFTAADPISAKLAQVPAPNLLQFLGSAPTLLAQNPAQLADALRASPALTYAALQAMLRMGLVDNTVVAHVVNAASAAAAAGVPYNYLDELKNNPPRASQQQQQQVPQPPQPPQVSQVPQQQEQYQHQQLHHHQQQQLHQQQQQQQQQLHQQQQQQKQNLPPPPPPPGGADQQQQAALLAQVLQLPDDQLAMLPADQQAMIRQLRASYQG</sequence>
<protein>
    <submittedName>
        <fullName evidence="1">Uncharacterized protein</fullName>
    </submittedName>
</protein>
<accession>A0ACB6V0U8</accession>
<gene>
    <name evidence="1" type="ORF">D0Z00_003592</name>
</gene>
<proteinExistence type="predicted"/>
<evidence type="ECO:0000313" key="2">
    <source>
        <dbReference type="Proteomes" id="UP000744676"/>
    </source>
</evidence>
<evidence type="ECO:0000313" key="1">
    <source>
        <dbReference type="EMBL" id="KAF5094326.1"/>
    </source>
</evidence>
<keyword evidence="2" id="KW-1185">Reference proteome</keyword>
<comment type="caution">
    <text evidence="1">The sequence shown here is derived from an EMBL/GenBank/DDBJ whole genome shotgun (WGS) entry which is preliminary data.</text>
</comment>